<keyword evidence="1" id="KW-0479">Metal-binding</keyword>
<dbReference type="GO" id="GO:0005667">
    <property type="term" value="C:transcription regulator complex"/>
    <property type="evidence" value="ECO:0007669"/>
    <property type="project" value="TreeGrafter"/>
</dbReference>
<dbReference type="HOGENOM" id="CLU_1579516_0_0_1"/>
<accession>A0A0C9TM36</accession>
<dbReference type="GO" id="GO:0000981">
    <property type="term" value="F:DNA-binding transcription factor activity, RNA polymerase II-specific"/>
    <property type="evidence" value="ECO:0007669"/>
    <property type="project" value="TreeGrafter"/>
</dbReference>
<feature type="domain" description="C2H2-type" evidence="6">
    <location>
        <begin position="64"/>
        <end position="96"/>
    </location>
</feature>
<keyword evidence="3 5" id="KW-0863">Zinc-finger</keyword>
<protein>
    <recommendedName>
        <fullName evidence="6">C2H2-type domain-containing protein</fullName>
    </recommendedName>
</protein>
<dbReference type="GO" id="GO:0000978">
    <property type="term" value="F:RNA polymerase II cis-regulatory region sequence-specific DNA binding"/>
    <property type="evidence" value="ECO:0007669"/>
    <property type="project" value="TreeGrafter"/>
</dbReference>
<dbReference type="GO" id="GO:0008270">
    <property type="term" value="F:zinc ion binding"/>
    <property type="evidence" value="ECO:0007669"/>
    <property type="project" value="UniProtKB-KW"/>
</dbReference>
<dbReference type="GO" id="GO:0031519">
    <property type="term" value="C:PcG protein complex"/>
    <property type="evidence" value="ECO:0007669"/>
    <property type="project" value="TreeGrafter"/>
</dbReference>
<dbReference type="SUPFAM" id="SSF57667">
    <property type="entry name" value="beta-beta-alpha zinc fingers"/>
    <property type="match status" value="1"/>
</dbReference>
<dbReference type="InterPro" id="IPR036236">
    <property type="entry name" value="Znf_C2H2_sf"/>
</dbReference>
<dbReference type="InterPro" id="IPR013087">
    <property type="entry name" value="Znf_C2H2_type"/>
</dbReference>
<evidence type="ECO:0000256" key="3">
    <source>
        <dbReference type="ARBA" id="ARBA00022771"/>
    </source>
</evidence>
<dbReference type="Proteomes" id="UP000054279">
    <property type="component" value="Unassembled WGS sequence"/>
</dbReference>
<sequence length="169" mass="19214">MWSNIPGDRKKRPGQPGTYILDFHSGLEGAKAHLVTSVEDRKAATKGITKENEKRRVKDARNDYYCFIEGCGKCFGRSDKLARHLSKLEEHKGTKPFICPHKNCTKEYLRETNLIHHMAAHATAGDPVLHFPYPWNSPYTGISELISNACAKDDKFIWEEDEDVTPPFP</sequence>
<proteinExistence type="predicted"/>
<gene>
    <name evidence="7" type="ORF">M422DRAFT_237946</name>
</gene>
<dbReference type="PROSITE" id="PS50157">
    <property type="entry name" value="ZINC_FINGER_C2H2_2"/>
    <property type="match status" value="2"/>
</dbReference>
<dbReference type="EMBL" id="KN837895">
    <property type="protein sequence ID" value="KIJ22884.1"/>
    <property type="molecule type" value="Genomic_DNA"/>
</dbReference>
<dbReference type="PROSITE" id="PS00028">
    <property type="entry name" value="ZINC_FINGER_C2H2_1"/>
    <property type="match status" value="1"/>
</dbReference>
<organism evidence="7 8">
    <name type="scientific">Sphaerobolus stellatus (strain SS14)</name>
    <dbReference type="NCBI Taxonomy" id="990650"/>
    <lineage>
        <taxon>Eukaryota</taxon>
        <taxon>Fungi</taxon>
        <taxon>Dikarya</taxon>
        <taxon>Basidiomycota</taxon>
        <taxon>Agaricomycotina</taxon>
        <taxon>Agaricomycetes</taxon>
        <taxon>Phallomycetidae</taxon>
        <taxon>Geastrales</taxon>
        <taxon>Sphaerobolaceae</taxon>
        <taxon>Sphaerobolus</taxon>
    </lineage>
</organism>
<keyword evidence="2" id="KW-0677">Repeat</keyword>
<keyword evidence="4" id="KW-0862">Zinc</keyword>
<dbReference type="PANTHER" id="PTHR14003:SF19">
    <property type="entry name" value="YY2 TRANSCRIPTION FACTOR"/>
    <property type="match status" value="1"/>
</dbReference>
<keyword evidence="8" id="KW-1185">Reference proteome</keyword>
<dbReference type="Gene3D" id="3.30.160.60">
    <property type="entry name" value="Classic Zinc Finger"/>
    <property type="match status" value="2"/>
</dbReference>
<dbReference type="OrthoDB" id="6365676at2759"/>
<evidence type="ECO:0000256" key="4">
    <source>
        <dbReference type="ARBA" id="ARBA00022833"/>
    </source>
</evidence>
<name>A0A0C9TM36_SPHS4</name>
<evidence type="ECO:0000256" key="5">
    <source>
        <dbReference type="PROSITE-ProRule" id="PRU00042"/>
    </source>
</evidence>
<evidence type="ECO:0000256" key="2">
    <source>
        <dbReference type="ARBA" id="ARBA00022737"/>
    </source>
</evidence>
<dbReference type="GO" id="GO:0000785">
    <property type="term" value="C:chromatin"/>
    <property type="evidence" value="ECO:0007669"/>
    <property type="project" value="TreeGrafter"/>
</dbReference>
<dbReference type="SMART" id="SM00355">
    <property type="entry name" value="ZnF_C2H2"/>
    <property type="match status" value="2"/>
</dbReference>
<evidence type="ECO:0000313" key="7">
    <source>
        <dbReference type="EMBL" id="KIJ22884.1"/>
    </source>
</evidence>
<evidence type="ECO:0000259" key="6">
    <source>
        <dbReference type="PROSITE" id="PS50157"/>
    </source>
</evidence>
<feature type="domain" description="C2H2-type" evidence="6">
    <location>
        <begin position="97"/>
        <end position="126"/>
    </location>
</feature>
<evidence type="ECO:0000256" key="1">
    <source>
        <dbReference type="ARBA" id="ARBA00022723"/>
    </source>
</evidence>
<dbReference type="AlphaFoldDB" id="A0A0C9TM36"/>
<dbReference type="PANTHER" id="PTHR14003">
    <property type="entry name" value="TRANSCRIPTIONAL REPRESSOR PROTEIN YY"/>
    <property type="match status" value="1"/>
</dbReference>
<reference evidence="7 8" key="1">
    <citation type="submission" date="2014-06" db="EMBL/GenBank/DDBJ databases">
        <title>Evolutionary Origins and Diversification of the Mycorrhizal Mutualists.</title>
        <authorList>
            <consortium name="DOE Joint Genome Institute"/>
            <consortium name="Mycorrhizal Genomics Consortium"/>
            <person name="Kohler A."/>
            <person name="Kuo A."/>
            <person name="Nagy L.G."/>
            <person name="Floudas D."/>
            <person name="Copeland A."/>
            <person name="Barry K.W."/>
            <person name="Cichocki N."/>
            <person name="Veneault-Fourrey C."/>
            <person name="LaButti K."/>
            <person name="Lindquist E.A."/>
            <person name="Lipzen A."/>
            <person name="Lundell T."/>
            <person name="Morin E."/>
            <person name="Murat C."/>
            <person name="Riley R."/>
            <person name="Ohm R."/>
            <person name="Sun H."/>
            <person name="Tunlid A."/>
            <person name="Henrissat B."/>
            <person name="Grigoriev I.V."/>
            <person name="Hibbett D.S."/>
            <person name="Martin F."/>
        </authorList>
    </citation>
    <scope>NUCLEOTIDE SEQUENCE [LARGE SCALE GENOMIC DNA]</scope>
    <source>
        <strain evidence="7 8">SS14</strain>
    </source>
</reference>
<evidence type="ECO:0000313" key="8">
    <source>
        <dbReference type="Proteomes" id="UP000054279"/>
    </source>
</evidence>